<dbReference type="HOGENOM" id="CLU_3205393_0_0_7"/>
<dbReference type="STRING" id="1254432.SCE1572_39830"/>
<protein>
    <submittedName>
        <fullName evidence="1">Uncharacterized protein</fullName>
    </submittedName>
</protein>
<accession>S4Y6P6</accession>
<proteinExistence type="predicted"/>
<dbReference type="Proteomes" id="UP000014803">
    <property type="component" value="Chromosome"/>
</dbReference>
<evidence type="ECO:0000313" key="1">
    <source>
        <dbReference type="EMBL" id="AGP40116.1"/>
    </source>
</evidence>
<organism evidence="1 2">
    <name type="scientific">Sorangium cellulosum So0157-2</name>
    <dbReference type="NCBI Taxonomy" id="1254432"/>
    <lineage>
        <taxon>Bacteria</taxon>
        <taxon>Pseudomonadati</taxon>
        <taxon>Myxococcota</taxon>
        <taxon>Polyangia</taxon>
        <taxon>Polyangiales</taxon>
        <taxon>Polyangiaceae</taxon>
        <taxon>Sorangium</taxon>
    </lineage>
</organism>
<reference evidence="1 2" key="1">
    <citation type="journal article" date="2013" name="Sci. Rep.">
        <title>Extraordinary expansion of a Sorangium cellulosum genome from an alkaline milieu.</title>
        <authorList>
            <person name="Han K."/>
            <person name="Li Z.F."/>
            <person name="Peng R."/>
            <person name="Zhu L.P."/>
            <person name="Zhou T."/>
            <person name="Wang L.G."/>
            <person name="Li S.G."/>
            <person name="Zhang X.B."/>
            <person name="Hu W."/>
            <person name="Wu Z.H."/>
            <person name="Qin N."/>
            <person name="Li Y.Z."/>
        </authorList>
    </citation>
    <scope>NUCLEOTIDE SEQUENCE [LARGE SCALE GENOMIC DNA]</scope>
    <source>
        <strain evidence="1 2">So0157-2</strain>
    </source>
</reference>
<name>S4Y6P6_SORCE</name>
<evidence type="ECO:0000313" key="2">
    <source>
        <dbReference type="Proteomes" id="UP000014803"/>
    </source>
</evidence>
<dbReference type="KEGG" id="scu:SCE1572_39830"/>
<dbReference type="AlphaFoldDB" id="S4Y6P6"/>
<sequence>MLFISRLPRRTVRREASALGAAAAAGEACSLALASRPRRSTFRTV</sequence>
<gene>
    <name evidence="1" type="ORF">SCE1572_39830</name>
</gene>
<dbReference type="EMBL" id="CP003969">
    <property type="protein sequence ID" value="AGP40116.1"/>
    <property type="molecule type" value="Genomic_DNA"/>
</dbReference>